<feature type="domain" description="DUF5642" evidence="2">
    <location>
        <begin position="33"/>
        <end position="221"/>
    </location>
</feature>
<dbReference type="Proteomes" id="UP000465302">
    <property type="component" value="Unassembled WGS sequence"/>
</dbReference>
<reference evidence="4 5" key="1">
    <citation type="submission" date="2017-10" db="EMBL/GenBank/DDBJ databases">
        <title>The new phylogeny of genus Mycobacterium.</title>
        <authorList>
            <person name="Tortoli E."/>
            <person name="Trovato A."/>
            <person name="Cirillo D.M."/>
        </authorList>
    </citation>
    <scope>NUCLEOTIDE SEQUENCE [LARGE SCALE GENOMIC DNA]</scope>
    <source>
        <strain evidence="4 5">CCUG37673</strain>
    </source>
</reference>
<reference evidence="3" key="3">
    <citation type="submission" date="2020-02" db="EMBL/GenBank/DDBJ databases">
        <authorList>
            <person name="Matsumoto Y."/>
            <person name="Motooka D."/>
            <person name="Nakamura S."/>
        </authorList>
    </citation>
    <scope>NUCLEOTIDE SEQUENCE</scope>
    <source>
        <strain evidence="3">JCM 6377</strain>
    </source>
</reference>
<evidence type="ECO:0000313" key="6">
    <source>
        <dbReference type="Proteomes" id="UP000465302"/>
    </source>
</evidence>
<comment type="caution">
    <text evidence="4">The sequence shown here is derived from an EMBL/GenBank/DDBJ whole genome shotgun (WGS) entry which is preliminary data.</text>
</comment>
<dbReference type="RefSeq" id="WP_097940967.1">
    <property type="nucleotide sequence ID" value="NZ_BLKS01000004.1"/>
</dbReference>
<dbReference type="Proteomes" id="UP000220914">
    <property type="component" value="Unassembled WGS sequence"/>
</dbReference>
<dbReference type="InterPro" id="IPR041313">
    <property type="entry name" value="DUF5642"/>
</dbReference>
<feature type="chain" id="PRO_5038223999" description="DUF5642 domain-containing protein" evidence="1">
    <location>
        <begin position="25"/>
        <end position="222"/>
    </location>
</feature>
<organism evidence="4 5">
    <name type="scientific">Mycolicibacterium agri</name>
    <name type="common">Mycobacterium agri</name>
    <dbReference type="NCBI Taxonomy" id="36811"/>
    <lineage>
        <taxon>Bacteria</taxon>
        <taxon>Bacillati</taxon>
        <taxon>Actinomycetota</taxon>
        <taxon>Actinomycetes</taxon>
        <taxon>Mycobacteriales</taxon>
        <taxon>Mycobacteriaceae</taxon>
        <taxon>Mycolicibacterium</taxon>
    </lineage>
</organism>
<evidence type="ECO:0000313" key="5">
    <source>
        <dbReference type="Proteomes" id="UP000220914"/>
    </source>
</evidence>
<evidence type="ECO:0000259" key="2">
    <source>
        <dbReference type="Pfam" id="PF18702"/>
    </source>
</evidence>
<dbReference type="OrthoDB" id="4637146at2"/>
<gene>
    <name evidence="4" type="ORF">CQY20_15485</name>
    <name evidence="3" type="ORF">MAGR_70650</name>
</gene>
<name>A0A2A7N0S6_MYCAG</name>
<proteinExistence type="predicted"/>
<dbReference type="AlphaFoldDB" id="A0A2A7N0S6"/>
<keyword evidence="5" id="KW-1185">Reference proteome</keyword>
<dbReference type="EMBL" id="PDCP01000025">
    <property type="protein sequence ID" value="PEG37625.1"/>
    <property type="molecule type" value="Genomic_DNA"/>
</dbReference>
<protein>
    <recommendedName>
        <fullName evidence="2">DUF5642 domain-containing protein</fullName>
    </recommendedName>
</protein>
<accession>A0A2A7N0S6</accession>
<sequence length="222" mass="23101">MFNPRAMLVIACVGTLAACGSAESAEPDLSHADIANIKNLRSSFPAPFKVTDIGPTGIDPKLFEPQKLPPGMKFEPPGCAEFASQQVLPKGVKGNMSAITAEGDGNRFIVIAVETSETVPADDPPANCHKVGYSGGAVRGLVEVVEAPKIDGVHTSGAHRVVQTAVNGKPATGELYNYVAKFGTFVVIVTANPLVVPDKPIVPVNTKRATDLLTEGVSTVKG</sequence>
<dbReference type="EMBL" id="BLKS01000004">
    <property type="protein sequence ID" value="GFG55624.1"/>
    <property type="molecule type" value="Genomic_DNA"/>
</dbReference>
<dbReference type="Pfam" id="PF18702">
    <property type="entry name" value="DUF5642"/>
    <property type="match status" value="1"/>
</dbReference>
<dbReference type="PROSITE" id="PS51257">
    <property type="entry name" value="PROKAR_LIPOPROTEIN"/>
    <property type="match status" value="1"/>
</dbReference>
<evidence type="ECO:0000256" key="1">
    <source>
        <dbReference type="SAM" id="SignalP"/>
    </source>
</evidence>
<evidence type="ECO:0000313" key="4">
    <source>
        <dbReference type="EMBL" id="PEG37625.1"/>
    </source>
</evidence>
<feature type="signal peptide" evidence="1">
    <location>
        <begin position="1"/>
        <end position="24"/>
    </location>
</feature>
<keyword evidence="1" id="KW-0732">Signal</keyword>
<reference evidence="3 6" key="2">
    <citation type="journal article" date="2019" name="Emerg. Microbes Infect.">
        <title>Comprehensive subspecies identification of 175 nontuberculous mycobacteria species based on 7547 genomic profiles.</title>
        <authorList>
            <person name="Matsumoto Y."/>
            <person name="Kinjo T."/>
            <person name="Motooka D."/>
            <person name="Nabeya D."/>
            <person name="Jung N."/>
            <person name="Uechi K."/>
            <person name="Horii T."/>
            <person name="Iida T."/>
            <person name="Fujita J."/>
            <person name="Nakamura S."/>
        </authorList>
    </citation>
    <scope>NUCLEOTIDE SEQUENCE [LARGE SCALE GENOMIC DNA]</scope>
    <source>
        <strain evidence="3 6">JCM 6377</strain>
    </source>
</reference>
<evidence type="ECO:0000313" key="3">
    <source>
        <dbReference type="EMBL" id="GFG55624.1"/>
    </source>
</evidence>